<keyword evidence="1" id="KW-0812">Transmembrane</keyword>
<evidence type="ECO:0000313" key="3">
    <source>
        <dbReference type="Proteomes" id="UP000186002"/>
    </source>
</evidence>
<reference evidence="2 3" key="1">
    <citation type="submission" date="2016-11" db="EMBL/GenBank/DDBJ databases">
        <authorList>
            <person name="Jaros S."/>
            <person name="Januszkiewicz K."/>
            <person name="Wedrychowicz H."/>
        </authorList>
    </citation>
    <scope>NUCLEOTIDE SEQUENCE [LARGE SCALE GENOMIC DNA]</scope>
    <source>
        <strain evidence="2 3">DSM 22153</strain>
    </source>
</reference>
<keyword evidence="1" id="KW-1133">Transmembrane helix</keyword>
<organism evidence="2 3">
    <name type="scientific">Roseibium suaedae</name>
    <dbReference type="NCBI Taxonomy" id="735517"/>
    <lineage>
        <taxon>Bacteria</taxon>
        <taxon>Pseudomonadati</taxon>
        <taxon>Pseudomonadota</taxon>
        <taxon>Alphaproteobacteria</taxon>
        <taxon>Hyphomicrobiales</taxon>
        <taxon>Stappiaceae</taxon>
        <taxon>Roseibium</taxon>
    </lineage>
</organism>
<keyword evidence="1" id="KW-0472">Membrane</keyword>
<proteinExistence type="predicted"/>
<dbReference type="EMBL" id="FRBW01000001">
    <property type="protein sequence ID" value="SHL33764.1"/>
    <property type="molecule type" value="Genomic_DNA"/>
</dbReference>
<dbReference type="RefSeq" id="WP_073007990.1">
    <property type="nucleotide sequence ID" value="NZ_FRBW01000001.1"/>
</dbReference>
<sequence>MIALIKFLMRFAGIVLFATALVAMVSDGSKSIARSEVVVTSVRQMWEGVSVQGPETMRESVTSTVDPQVWDVAVEPVLSWPLWLVALLTGSVTLWLGSRRRVRQPSYI</sequence>
<evidence type="ECO:0000313" key="2">
    <source>
        <dbReference type="EMBL" id="SHL33764.1"/>
    </source>
</evidence>
<dbReference type="AlphaFoldDB" id="A0A1M6ZTK7"/>
<evidence type="ECO:0000256" key="1">
    <source>
        <dbReference type="SAM" id="Phobius"/>
    </source>
</evidence>
<dbReference type="STRING" id="735517.SAMN05444272_0338"/>
<name>A0A1M6ZTK7_9HYPH</name>
<dbReference type="Proteomes" id="UP000186002">
    <property type="component" value="Unassembled WGS sequence"/>
</dbReference>
<keyword evidence="3" id="KW-1185">Reference proteome</keyword>
<evidence type="ECO:0008006" key="4">
    <source>
        <dbReference type="Google" id="ProtNLM"/>
    </source>
</evidence>
<accession>A0A1M6ZTK7</accession>
<protein>
    <recommendedName>
        <fullName evidence="4">PetM family of cytochrome b6f complex subunit 7</fullName>
    </recommendedName>
</protein>
<feature type="transmembrane region" description="Helical" evidence="1">
    <location>
        <begin position="80"/>
        <end position="97"/>
    </location>
</feature>
<dbReference type="OrthoDB" id="7679120at2"/>
<gene>
    <name evidence="2" type="ORF">SAMN05444272_0338</name>
</gene>